<gene>
    <name evidence="3" type="ORF">GCM10008967_25660</name>
</gene>
<evidence type="ECO:0000313" key="4">
    <source>
        <dbReference type="Proteomes" id="UP001500782"/>
    </source>
</evidence>
<protein>
    <recommendedName>
        <fullName evidence="2">LiaI-LiaF-like transmembrane region domain-containing protein</fullName>
    </recommendedName>
</protein>
<dbReference type="Pfam" id="PF18917">
    <property type="entry name" value="LiaI-LiaF-like_TM1"/>
    <property type="match status" value="1"/>
</dbReference>
<dbReference type="RefSeq" id="WP_343799652.1">
    <property type="nucleotide sequence ID" value="NZ_BAAADJ010000023.1"/>
</dbReference>
<keyword evidence="1" id="KW-0472">Membrane</keyword>
<feature type="transmembrane region" description="Helical" evidence="1">
    <location>
        <begin position="81"/>
        <end position="99"/>
    </location>
</feature>
<keyword evidence="1" id="KW-0812">Transmembrane</keyword>
<reference evidence="3 4" key="1">
    <citation type="journal article" date="2019" name="Int. J. Syst. Evol. Microbiol.">
        <title>The Global Catalogue of Microorganisms (GCM) 10K type strain sequencing project: providing services to taxonomists for standard genome sequencing and annotation.</title>
        <authorList>
            <consortium name="The Broad Institute Genomics Platform"/>
            <consortium name="The Broad Institute Genome Sequencing Center for Infectious Disease"/>
            <person name="Wu L."/>
            <person name="Ma J."/>
        </authorList>
    </citation>
    <scope>NUCLEOTIDE SEQUENCE [LARGE SCALE GENOMIC DNA]</scope>
    <source>
        <strain evidence="3 4">JCM 9731</strain>
    </source>
</reference>
<feature type="transmembrane region" description="Helical" evidence="1">
    <location>
        <begin position="142"/>
        <end position="157"/>
    </location>
</feature>
<keyword evidence="1" id="KW-1133">Transmembrane helix</keyword>
<comment type="caution">
    <text evidence="3">The sequence shown here is derived from an EMBL/GenBank/DDBJ whole genome shotgun (WGS) entry which is preliminary data.</text>
</comment>
<evidence type="ECO:0000259" key="2">
    <source>
        <dbReference type="Pfam" id="PF18917"/>
    </source>
</evidence>
<feature type="transmembrane region" description="Helical" evidence="1">
    <location>
        <begin position="30"/>
        <end position="51"/>
    </location>
</feature>
<feature type="domain" description="LiaI-LiaF-like transmembrane region" evidence="2">
    <location>
        <begin position="5"/>
        <end position="46"/>
    </location>
</feature>
<accession>A0ABN0WDJ8</accession>
<keyword evidence="4" id="KW-1185">Reference proteome</keyword>
<dbReference type="EMBL" id="BAAADJ010000023">
    <property type="protein sequence ID" value="GAA0333769.1"/>
    <property type="molecule type" value="Genomic_DNA"/>
</dbReference>
<feature type="transmembrane region" description="Helical" evidence="1">
    <location>
        <begin position="5"/>
        <end position="24"/>
    </location>
</feature>
<proteinExistence type="predicted"/>
<sequence length="160" mass="18254">MKSRIFPGILLLGFGCYFFIDNWFPSSWGYLQSWPTLLVIIGIAFIGQAYIGKDYESIFPGVMFTGIGIHFHVVYQLGLWSNHFGVFVLIIALSFLLYYQKKGDGFAIGVSFLILAVFLLFSDKVTTTIGFIETSISMIQRFWPLIFIGVGLFLLFFKRK</sequence>
<dbReference type="InterPro" id="IPR043726">
    <property type="entry name" value="LiaI-LiaF-like_TM1"/>
</dbReference>
<dbReference type="Proteomes" id="UP001500782">
    <property type="component" value="Unassembled WGS sequence"/>
</dbReference>
<feature type="transmembrane region" description="Helical" evidence="1">
    <location>
        <begin position="58"/>
        <end position="75"/>
    </location>
</feature>
<evidence type="ECO:0000313" key="3">
    <source>
        <dbReference type="EMBL" id="GAA0333769.1"/>
    </source>
</evidence>
<organism evidence="3 4">
    <name type="scientific">Bacillus carboniphilus</name>
    <dbReference type="NCBI Taxonomy" id="86663"/>
    <lineage>
        <taxon>Bacteria</taxon>
        <taxon>Bacillati</taxon>
        <taxon>Bacillota</taxon>
        <taxon>Bacilli</taxon>
        <taxon>Bacillales</taxon>
        <taxon>Bacillaceae</taxon>
        <taxon>Bacillus</taxon>
    </lineage>
</organism>
<dbReference type="PROSITE" id="PS51257">
    <property type="entry name" value="PROKAR_LIPOPROTEIN"/>
    <property type="match status" value="1"/>
</dbReference>
<evidence type="ECO:0000256" key="1">
    <source>
        <dbReference type="SAM" id="Phobius"/>
    </source>
</evidence>
<name>A0ABN0WDJ8_9BACI</name>
<feature type="transmembrane region" description="Helical" evidence="1">
    <location>
        <begin position="106"/>
        <end position="122"/>
    </location>
</feature>